<evidence type="ECO:0000313" key="3">
    <source>
        <dbReference type="Proteomes" id="UP000807504"/>
    </source>
</evidence>
<evidence type="ECO:0000313" key="2">
    <source>
        <dbReference type="EMBL" id="KAF8771087.1"/>
    </source>
</evidence>
<comment type="caution">
    <text evidence="2">The sequence shown here is derived from an EMBL/GenBank/DDBJ whole genome shotgun (WGS) entry which is preliminary data.</text>
</comment>
<dbReference type="Proteomes" id="UP000807504">
    <property type="component" value="Unassembled WGS sequence"/>
</dbReference>
<accession>A0A8T0EEE5</accession>
<gene>
    <name evidence="2" type="ORF">HNY73_018541</name>
</gene>
<protein>
    <submittedName>
        <fullName evidence="2">Uncharacterized protein</fullName>
    </submittedName>
</protein>
<feature type="compositionally biased region" description="Polar residues" evidence="1">
    <location>
        <begin position="299"/>
        <end position="310"/>
    </location>
</feature>
<reference evidence="2" key="1">
    <citation type="journal article" date="2020" name="bioRxiv">
        <title>Chromosome-level reference genome of the European wasp spider Argiope bruennichi: a resource for studies on range expansion and evolutionary adaptation.</title>
        <authorList>
            <person name="Sheffer M.M."/>
            <person name="Hoppe A."/>
            <person name="Krehenwinkel H."/>
            <person name="Uhl G."/>
            <person name="Kuss A.W."/>
            <person name="Jensen L."/>
            <person name="Jensen C."/>
            <person name="Gillespie R.G."/>
            <person name="Hoff K.J."/>
            <person name="Prost S."/>
        </authorList>
    </citation>
    <scope>NUCLEOTIDE SEQUENCE</scope>
</reference>
<sequence>MAPKAKTLYSCSDKDTLYVRRFVYDVMMYTLKKCGFPETKLPSTDCKENVYNRPYSVKIAGASALRIALIMREKWRQMFVSRRNISEFGDKEIRLFLGQLVICCSLSRARIKQSVVELFLASFNEMALFLHHENIVFNFNKAIKYISSYIIFAIQPLKNGPEIIEELFDEFENILGYTRWITNFIKKYAVPYGSRDDVSDLFLERVKKQSKDEMKKMTRSGTPIKKLKDILGFLPQDIFSAILSEEFALFVEILKPAMRPIYDRESPEAPKSLNDSESVAVEKRKSPRRRSTRSDSASEHTVQSEANKNFSELGLEDDLGQMNLAAEDASQEVHGAIPKKKNVQKEKQKSIRKGISSVFPHF</sequence>
<reference evidence="2" key="2">
    <citation type="submission" date="2020-06" db="EMBL/GenBank/DDBJ databases">
        <authorList>
            <person name="Sheffer M."/>
        </authorList>
    </citation>
    <scope>NUCLEOTIDE SEQUENCE</scope>
</reference>
<dbReference type="AlphaFoldDB" id="A0A8T0EEE5"/>
<keyword evidence="3" id="KW-1185">Reference proteome</keyword>
<feature type="region of interest" description="Disordered" evidence="1">
    <location>
        <begin position="264"/>
        <end position="313"/>
    </location>
</feature>
<feature type="region of interest" description="Disordered" evidence="1">
    <location>
        <begin position="326"/>
        <end position="362"/>
    </location>
</feature>
<name>A0A8T0EEE5_ARGBR</name>
<dbReference type="EMBL" id="JABXBU010002228">
    <property type="protein sequence ID" value="KAF8771087.1"/>
    <property type="molecule type" value="Genomic_DNA"/>
</dbReference>
<organism evidence="2 3">
    <name type="scientific">Argiope bruennichi</name>
    <name type="common">Wasp spider</name>
    <name type="synonym">Aranea bruennichi</name>
    <dbReference type="NCBI Taxonomy" id="94029"/>
    <lineage>
        <taxon>Eukaryota</taxon>
        <taxon>Metazoa</taxon>
        <taxon>Ecdysozoa</taxon>
        <taxon>Arthropoda</taxon>
        <taxon>Chelicerata</taxon>
        <taxon>Arachnida</taxon>
        <taxon>Araneae</taxon>
        <taxon>Araneomorphae</taxon>
        <taxon>Entelegynae</taxon>
        <taxon>Araneoidea</taxon>
        <taxon>Araneidae</taxon>
        <taxon>Argiope</taxon>
    </lineage>
</organism>
<proteinExistence type="predicted"/>
<evidence type="ECO:0000256" key="1">
    <source>
        <dbReference type="SAM" id="MobiDB-lite"/>
    </source>
</evidence>